<protein>
    <submittedName>
        <fullName evidence="1">Uncharacterized protein</fullName>
    </submittedName>
</protein>
<keyword evidence="2" id="KW-1185">Reference proteome</keyword>
<dbReference type="EMBL" id="OX451741">
    <property type="protein sequence ID" value="CAI8617823.1"/>
    <property type="molecule type" value="Genomic_DNA"/>
</dbReference>
<evidence type="ECO:0000313" key="1">
    <source>
        <dbReference type="EMBL" id="CAI8617823.1"/>
    </source>
</evidence>
<organism evidence="1 2">
    <name type="scientific">Vicia faba</name>
    <name type="common">Broad bean</name>
    <name type="synonym">Faba vulgaris</name>
    <dbReference type="NCBI Taxonomy" id="3906"/>
    <lineage>
        <taxon>Eukaryota</taxon>
        <taxon>Viridiplantae</taxon>
        <taxon>Streptophyta</taxon>
        <taxon>Embryophyta</taxon>
        <taxon>Tracheophyta</taxon>
        <taxon>Spermatophyta</taxon>
        <taxon>Magnoliopsida</taxon>
        <taxon>eudicotyledons</taxon>
        <taxon>Gunneridae</taxon>
        <taxon>Pentapetalae</taxon>
        <taxon>rosids</taxon>
        <taxon>fabids</taxon>
        <taxon>Fabales</taxon>
        <taxon>Fabaceae</taxon>
        <taxon>Papilionoideae</taxon>
        <taxon>50 kb inversion clade</taxon>
        <taxon>NPAAA clade</taxon>
        <taxon>Hologalegina</taxon>
        <taxon>IRL clade</taxon>
        <taxon>Fabeae</taxon>
        <taxon>Vicia</taxon>
    </lineage>
</organism>
<dbReference type="Proteomes" id="UP001157006">
    <property type="component" value="Chromosome 6"/>
</dbReference>
<reference evidence="1 2" key="1">
    <citation type="submission" date="2023-01" db="EMBL/GenBank/DDBJ databases">
        <authorList>
            <person name="Kreplak J."/>
        </authorList>
    </citation>
    <scope>NUCLEOTIDE SEQUENCE [LARGE SCALE GENOMIC DNA]</scope>
</reference>
<dbReference type="AlphaFoldDB" id="A0AAV1B8D8"/>
<gene>
    <name evidence="1" type="ORF">VFH_VI094480</name>
</gene>
<sequence>MEARFKDTRLKVVEFYFVKGYGEGYDRFVNLRIVAGYWRGFGQSLLRGSKDDFGQEDAETSWLFWGCFMQDLRAVIWTGYGQHRIRFGSRFQLAHAGSLLRLSFLPAIAQEKREQLILKQGIRRKQPICLLAFSYVPVSILA</sequence>
<accession>A0AAV1B8D8</accession>
<name>A0AAV1B8D8_VICFA</name>
<proteinExistence type="predicted"/>
<evidence type="ECO:0000313" key="2">
    <source>
        <dbReference type="Proteomes" id="UP001157006"/>
    </source>
</evidence>